<dbReference type="AlphaFoldDB" id="A0A370G2J3"/>
<proteinExistence type="predicted"/>
<gene>
    <name evidence="2" type="ORF">DFR59_12043</name>
</gene>
<comment type="caution">
    <text evidence="2">The sequence shown here is derived from an EMBL/GenBank/DDBJ whole genome shotgun (WGS) entry which is preliminary data.</text>
</comment>
<evidence type="ECO:0000313" key="3">
    <source>
        <dbReference type="Proteomes" id="UP000255326"/>
    </source>
</evidence>
<dbReference type="OrthoDB" id="2450817at2"/>
<organism evidence="2 3">
    <name type="scientific">Falsibacillus pallidus</name>
    <dbReference type="NCBI Taxonomy" id="493781"/>
    <lineage>
        <taxon>Bacteria</taxon>
        <taxon>Bacillati</taxon>
        <taxon>Bacillota</taxon>
        <taxon>Bacilli</taxon>
        <taxon>Bacillales</taxon>
        <taxon>Bacillaceae</taxon>
        <taxon>Falsibacillus</taxon>
    </lineage>
</organism>
<keyword evidence="3" id="KW-1185">Reference proteome</keyword>
<evidence type="ECO:0000313" key="2">
    <source>
        <dbReference type="EMBL" id="RDI37945.1"/>
    </source>
</evidence>
<evidence type="ECO:0000256" key="1">
    <source>
        <dbReference type="SAM" id="MobiDB-lite"/>
    </source>
</evidence>
<dbReference type="Proteomes" id="UP000255326">
    <property type="component" value="Unassembled WGS sequence"/>
</dbReference>
<name>A0A370G2J3_9BACI</name>
<feature type="region of interest" description="Disordered" evidence="1">
    <location>
        <begin position="61"/>
        <end position="92"/>
    </location>
</feature>
<reference evidence="2 3" key="1">
    <citation type="submission" date="2018-07" db="EMBL/GenBank/DDBJ databases">
        <title>Genomic Encyclopedia of Type Strains, Phase IV (KMG-IV): sequencing the most valuable type-strain genomes for metagenomic binning, comparative biology and taxonomic classification.</title>
        <authorList>
            <person name="Goeker M."/>
        </authorList>
    </citation>
    <scope>NUCLEOTIDE SEQUENCE [LARGE SCALE GENOMIC DNA]</scope>
    <source>
        <strain evidence="2 3">DSM 25281</strain>
    </source>
</reference>
<protein>
    <submittedName>
        <fullName evidence="2">Uncharacterized protein</fullName>
    </submittedName>
</protein>
<feature type="compositionally biased region" description="Gly residues" evidence="1">
    <location>
        <begin position="73"/>
        <end position="84"/>
    </location>
</feature>
<accession>A0A370G2J3</accession>
<dbReference type="EMBL" id="QQAY01000020">
    <property type="protein sequence ID" value="RDI37945.1"/>
    <property type="molecule type" value="Genomic_DNA"/>
</dbReference>
<dbReference type="RefSeq" id="WP_114747092.1">
    <property type="nucleotide sequence ID" value="NZ_QQAY01000020.1"/>
</dbReference>
<sequence length="423" mass="44756">MTERLIKRVFVILALLIVLFQSFSLPIYASVHPWNGTPWSGNSWSGSPWDGNSWEGNSWNGNTWEGNDWEGNGTKGNGTDGQGTNGQSWNGNGWSYDPWVKNGWNPNGFQGNGTTGSPFTGNGTNGLPFQGNGTNGTPFQGNGTTGNETQIKPAPPIPTKDDPIYSSYDWFKFGVNDVGMSTIQLIAQEGIKLSDLGTWNIKSKAFYANLLQNSFKFSGKDTDWLEAAGDGLDVGKNFKDFKSNISNIQMVSNYAKTGISGFISNPQEMLNVVRSAKFSEVVSSGLQFGKNSVSSFKAMAPLGKLNVVGAAVGAGFSAWDTGKSIAAFSSADNKVKAGADIAQNAGSFLMNVGTGVAAFPGGQVVGGALLGLGAAAWLGGAAVKHWGTIVNTVKHPIKSAKKFGKSVANKAKKTWSTVKGWFS</sequence>